<accession>A0A9E7FEA7</accession>
<sequence>MAINIPRMAQCVYQYGDGYGKPNGIIEDRIRTCKWIIEASLRNQKQIRQNSPTIDEKLKPHPPFKAWPALA</sequence>
<dbReference type="EMBL" id="CP097506">
    <property type="protein sequence ID" value="URD94359.1"/>
    <property type="molecule type" value="Genomic_DNA"/>
</dbReference>
<gene>
    <name evidence="1" type="ORF">MUK42_08427</name>
</gene>
<reference evidence="1" key="1">
    <citation type="submission" date="2022-05" db="EMBL/GenBank/DDBJ databases">
        <title>The Musa troglodytarum L. genome provides insights into the mechanism of non-climacteric behaviour and enrichment of carotenoids.</title>
        <authorList>
            <person name="Wang J."/>
        </authorList>
    </citation>
    <scope>NUCLEOTIDE SEQUENCE</scope>
    <source>
        <tissue evidence="1">Leaf</tissue>
    </source>
</reference>
<organism evidence="1 2">
    <name type="scientific">Musa troglodytarum</name>
    <name type="common">fe'i banana</name>
    <dbReference type="NCBI Taxonomy" id="320322"/>
    <lineage>
        <taxon>Eukaryota</taxon>
        <taxon>Viridiplantae</taxon>
        <taxon>Streptophyta</taxon>
        <taxon>Embryophyta</taxon>
        <taxon>Tracheophyta</taxon>
        <taxon>Spermatophyta</taxon>
        <taxon>Magnoliopsida</taxon>
        <taxon>Liliopsida</taxon>
        <taxon>Zingiberales</taxon>
        <taxon>Musaceae</taxon>
        <taxon>Musa</taxon>
    </lineage>
</organism>
<keyword evidence="2" id="KW-1185">Reference proteome</keyword>
<proteinExistence type="predicted"/>
<protein>
    <submittedName>
        <fullName evidence="1">Uncharacterized protein</fullName>
    </submittedName>
</protein>
<evidence type="ECO:0000313" key="1">
    <source>
        <dbReference type="EMBL" id="URD94359.1"/>
    </source>
</evidence>
<dbReference type="Proteomes" id="UP001055439">
    <property type="component" value="Chromosome 4"/>
</dbReference>
<dbReference type="AlphaFoldDB" id="A0A9E7FEA7"/>
<dbReference type="InterPro" id="IPR008949">
    <property type="entry name" value="Isoprenoid_synthase_dom_sf"/>
</dbReference>
<name>A0A9E7FEA7_9LILI</name>
<dbReference type="Gene3D" id="1.10.600.10">
    <property type="entry name" value="Farnesyl Diphosphate Synthase"/>
    <property type="match status" value="1"/>
</dbReference>
<evidence type="ECO:0000313" key="2">
    <source>
        <dbReference type="Proteomes" id="UP001055439"/>
    </source>
</evidence>